<reference evidence="1" key="1">
    <citation type="submission" date="2014-11" db="EMBL/GenBank/DDBJ databases">
        <authorList>
            <person name="Amaro Gonzalez C."/>
        </authorList>
    </citation>
    <scope>NUCLEOTIDE SEQUENCE</scope>
</reference>
<accession>A0A0E9XWW9</accession>
<name>A0A0E9XWW9_ANGAN</name>
<sequence length="9" mass="1002">MKIKISGII</sequence>
<protein>
    <submittedName>
        <fullName evidence="1">Uncharacterized protein</fullName>
    </submittedName>
</protein>
<dbReference type="EMBL" id="GBXM01001671">
    <property type="protein sequence ID" value="JAI06907.1"/>
    <property type="molecule type" value="Transcribed_RNA"/>
</dbReference>
<organism evidence="1">
    <name type="scientific">Anguilla anguilla</name>
    <name type="common">European freshwater eel</name>
    <name type="synonym">Muraena anguilla</name>
    <dbReference type="NCBI Taxonomy" id="7936"/>
    <lineage>
        <taxon>Eukaryota</taxon>
        <taxon>Metazoa</taxon>
        <taxon>Chordata</taxon>
        <taxon>Craniata</taxon>
        <taxon>Vertebrata</taxon>
        <taxon>Euteleostomi</taxon>
        <taxon>Actinopterygii</taxon>
        <taxon>Neopterygii</taxon>
        <taxon>Teleostei</taxon>
        <taxon>Anguilliformes</taxon>
        <taxon>Anguillidae</taxon>
        <taxon>Anguilla</taxon>
    </lineage>
</organism>
<reference evidence="1" key="2">
    <citation type="journal article" date="2015" name="Fish Shellfish Immunol.">
        <title>Early steps in the European eel (Anguilla anguilla)-Vibrio vulnificus interaction in the gills: Role of the RtxA13 toxin.</title>
        <authorList>
            <person name="Callol A."/>
            <person name="Pajuelo D."/>
            <person name="Ebbesson L."/>
            <person name="Teles M."/>
            <person name="MacKenzie S."/>
            <person name="Amaro C."/>
        </authorList>
    </citation>
    <scope>NUCLEOTIDE SEQUENCE</scope>
</reference>
<proteinExistence type="predicted"/>
<evidence type="ECO:0000313" key="1">
    <source>
        <dbReference type="EMBL" id="JAI06907.1"/>
    </source>
</evidence>